<name>A0A346CMP2_9VIRU</name>
<evidence type="ECO:0000313" key="3">
    <source>
        <dbReference type="EMBL" id="AXL96890.1"/>
    </source>
</evidence>
<dbReference type="InterPro" id="IPR029053">
    <property type="entry name" value="Viral_coat"/>
</dbReference>
<protein>
    <submittedName>
        <fullName evidence="3">Putative capsid protein</fullName>
    </submittedName>
</protein>
<reference evidence="3" key="1">
    <citation type="submission" date="2017-12" db="EMBL/GenBank/DDBJ databases">
        <title>Mississippi Delta isolate of Sinv-2, a virus isolated from Solenopsis invicta Buren.</title>
        <authorList>
            <person name="Allen M.L."/>
        </authorList>
    </citation>
    <scope>NUCLEOTIDE SEQUENCE</scope>
    <source>
        <strain evidence="3">Mississippi Delta</strain>
    </source>
</reference>
<dbReference type="SUPFAM" id="SSF88633">
    <property type="entry name" value="Positive stranded ssRNA viruses"/>
    <property type="match status" value="1"/>
</dbReference>
<organism evidence="3">
    <name type="scientific">Solenopsis invicta virus 2</name>
    <dbReference type="NCBI Taxonomy" id="439491"/>
    <lineage>
        <taxon>Viruses</taxon>
        <taxon>Riboviria</taxon>
        <taxon>Orthornavirae</taxon>
        <taxon>Pisuviricota</taxon>
        <taxon>Pisoniviricetes</taxon>
        <taxon>Picornavirales</taxon>
        <taxon>Polycipiviridae</taxon>
        <taxon>Sopolycivirus</taxon>
        <taxon>Sopolycivirus solenopsis</taxon>
    </lineage>
</organism>
<dbReference type="EMBL" id="MG676340">
    <property type="protein sequence ID" value="AXL96890.1"/>
    <property type="molecule type" value="Genomic_RNA"/>
</dbReference>
<dbReference type="GO" id="GO:0044423">
    <property type="term" value="C:virion component"/>
    <property type="evidence" value="ECO:0007669"/>
    <property type="project" value="UniProtKB-KW"/>
</dbReference>
<comment type="subcellular location">
    <subcellularLocation>
        <location evidence="1">Virion</location>
    </subcellularLocation>
</comment>
<sequence>MEPQEQQKNEVISRAKEIDTGAVPLPMSNVILGLPYKPDPTTADKTGVMSRPWSFADLVSQKRIVADLHIDNTTNGKVWEFHNTWMNVLNTIFKTTGSTAGEEHLRNLFGLKSWTLNFTFQFRSNFQQVGQLIIFYTNMPRLLKNYHSATDVTEDYYSSYMVQTQLPHRKIPMGEDQDVDVSLKWISPHAAAFGSDMYVDGQTVYDYTSYLYDMGTLRLHVPFPMEVATGVDSAMTVRVWAWLSDLTTGAYKPYDSVL</sequence>
<accession>A0A346CMP2</accession>
<evidence type="ECO:0000256" key="2">
    <source>
        <dbReference type="ARBA" id="ARBA00022844"/>
    </source>
</evidence>
<keyword evidence="2" id="KW-0946">Virion</keyword>
<evidence type="ECO:0000256" key="1">
    <source>
        <dbReference type="ARBA" id="ARBA00004328"/>
    </source>
</evidence>
<proteinExistence type="predicted"/>
<dbReference type="Gene3D" id="2.60.120.20">
    <property type="match status" value="1"/>
</dbReference>